<feature type="signal peptide" evidence="1">
    <location>
        <begin position="1"/>
        <end position="19"/>
    </location>
</feature>
<sequence>MGWLAGWLWAAPWLQQSHSILRRRLQERACPVASSAHLNTTRYSNGAIDAGRCGVRRPFEEEPLVKSDRIARQPCPWPHNCAVRSMLPCSRSRPLAALGQTTKKETRKRKEALGAHRYRHEHLVQEYPAEG</sequence>
<name>A0ABR1LQA6_9PEZI</name>
<proteinExistence type="predicted"/>
<dbReference type="GeneID" id="92033082"/>
<dbReference type="RefSeq" id="XP_066655035.1">
    <property type="nucleotide sequence ID" value="XM_066800176.1"/>
</dbReference>
<evidence type="ECO:0000256" key="1">
    <source>
        <dbReference type="SAM" id="SignalP"/>
    </source>
</evidence>
<evidence type="ECO:0008006" key="4">
    <source>
        <dbReference type="Google" id="ProtNLM"/>
    </source>
</evidence>
<accession>A0ABR1LQA6</accession>
<organism evidence="2 3">
    <name type="scientific">Phyllosticta citribraziliensis</name>
    <dbReference type="NCBI Taxonomy" id="989973"/>
    <lineage>
        <taxon>Eukaryota</taxon>
        <taxon>Fungi</taxon>
        <taxon>Dikarya</taxon>
        <taxon>Ascomycota</taxon>
        <taxon>Pezizomycotina</taxon>
        <taxon>Dothideomycetes</taxon>
        <taxon>Dothideomycetes incertae sedis</taxon>
        <taxon>Botryosphaeriales</taxon>
        <taxon>Phyllostictaceae</taxon>
        <taxon>Phyllosticta</taxon>
    </lineage>
</organism>
<feature type="chain" id="PRO_5046971288" description="Secreted protein" evidence="1">
    <location>
        <begin position="20"/>
        <end position="131"/>
    </location>
</feature>
<evidence type="ECO:0000313" key="2">
    <source>
        <dbReference type="EMBL" id="KAK7536884.1"/>
    </source>
</evidence>
<gene>
    <name evidence="2" type="ORF">J3D65DRAFT_623673</name>
</gene>
<protein>
    <recommendedName>
        <fullName evidence="4">Secreted protein</fullName>
    </recommendedName>
</protein>
<dbReference type="Proteomes" id="UP001360953">
    <property type="component" value="Unassembled WGS sequence"/>
</dbReference>
<keyword evidence="3" id="KW-1185">Reference proteome</keyword>
<comment type="caution">
    <text evidence="2">The sequence shown here is derived from an EMBL/GenBank/DDBJ whole genome shotgun (WGS) entry which is preliminary data.</text>
</comment>
<keyword evidence="1" id="KW-0732">Signal</keyword>
<dbReference type="EMBL" id="JBBPEH010000006">
    <property type="protein sequence ID" value="KAK7536884.1"/>
    <property type="molecule type" value="Genomic_DNA"/>
</dbReference>
<evidence type="ECO:0000313" key="3">
    <source>
        <dbReference type="Proteomes" id="UP001360953"/>
    </source>
</evidence>
<reference evidence="2 3" key="1">
    <citation type="submission" date="2024-04" db="EMBL/GenBank/DDBJ databases">
        <title>Phyllosticta paracitricarpa is synonymous to the EU quarantine fungus P. citricarpa based on phylogenomic analyses.</title>
        <authorList>
            <consortium name="Lawrence Berkeley National Laboratory"/>
            <person name="Van ingen-buijs V.A."/>
            <person name="Van westerhoven A.C."/>
            <person name="Haridas S."/>
            <person name="Skiadas P."/>
            <person name="Martin F."/>
            <person name="Groenewald J.Z."/>
            <person name="Crous P.W."/>
            <person name="Seidl M.F."/>
        </authorList>
    </citation>
    <scope>NUCLEOTIDE SEQUENCE [LARGE SCALE GENOMIC DNA]</scope>
    <source>
        <strain evidence="2 3">CPC 17464</strain>
    </source>
</reference>